<reference evidence="2" key="1">
    <citation type="submission" date="2020-11" db="EMBL/GenBank/DDBJ databases">
        <authorList>
            <person name="Tran Van P."/>
        </authorList>
    </citation>
    <scope>NUCLEOTIDE SEQUENCE</scope>
</reference>
<proteinExistence type="predicted"/>
<feature type="region of interest" description="Disordered" evidence="1">
    <location>
        <begin position="127"/>
        <end position="146"/>
    </location>
</feature>
<feature type="region of interest" description="Disordered" evidence="1">
    <location>
        <begin position="92"/>
        <end position="117"/>
    </location>
</feature>
<name>A0A7R9ESG6_9NEOP</name>
<accession>A0A7R9ESG6</accession>
<sequence>MLGIETWTLSSVWVSDRTKEHMPMWCPPTPPQNDNDVYMDQSLGFLYEQTIMSESQLPPVYIKKELKRRLDLLPMSDREGHMPHLSRPIYATAGGREHELSPKNGRSHPLRLSSNGSPPIQVLMTRHPNLCSPKNGRSHPLRLDVD</sequence>
<dbReference type="AlphaFoldDB" id="A0A7R9ESG6"/>
<dbReference type="EMBL" id="OD564954">
    <property type="protein sequence ID" value="CAD7440362.1"/>
    <property type="molecule type" value="Genomic_DNA"/>
</dbReference>
<gene>
    <name evidence="2" type="ORF">TBIB3V08_LOCUS2879</name>
</gene>
<organism evidence="2">
    <name type="scientific">Timema bartmani</name>
    <dbReference type="NCBI Taxonomy" id="61472"/>
    <lineage>
        <taxon>Eukaryota</taxon>
        <taxon>Metazoa</taxon>
        <taxon>Ecdysozoa</taxon>
        <taxon>Arthropoda</taxon>
        <taxon>Hexapoda</taxon>
        <taxon>Insecta</taxon>
        <taxon>Pterygota</taxon>
        <taxon>Neoptera</taxon>
        <taxon>Polyneoptera</taxon>
        <taxon>Phasmatodea</taxon>
        <taxon>Timematodea</taxon>
        <taxon>Timematoidea</taxon>
        <taxon>Timematidae</taxon>
        <taxon>Timema</taxon>
    </lineage>
</organism>
<evidence type="ECO:0000313" key="2">
    <source>
        <dbReference type="EMBL" id="CAD7440362.1"/>
    </source>
</evidence>
<protein>
    <submittedName>
        <fullName evidence="2">Uncharacterized protein</fullName>
    </submittedName>
</protein>
<evidence type="ECO:0000256" key="1">
    <source>
        <dbReference type="SAM" id="MobiDB-lite"/>
    </source>
</evidence>